<dbReference type="Proteomes" id="UP000799444">
    <property type="component" value="Unassembled WGS sequence"/>
</dbReference>
<sequence>MGFIEAHTGRPPCDYPSIPNTSKLPYHVLPALSPDSALPSALTSPEPPTRASKNIFAFWNTGLSTLPPYLLRNVVAWYRRFAPLGWNIYVLDNVPGSPLNVSHYIDTTSTSIVPEAYINGALSGQFAAQHTSDLIRYPLLLKYGGAYLDVGILQFGDLDWLWTQHIANPASPRDFAGFTMGLFPEISIVNFAMMCTPDNPLVARAHYILLQVWQGKTNTTGAHLHSLVAHCPLMRVPHEVAVDDEGEGKMVINDQVMTDYAIQIQCMGSAQRWIDDEDNWNGPEYVKEKCWLYSMIEGAMTQEQIANWSGKRQFDVLSLPLPGPGEKASEDQRLARQIVETAVGQSWCIKLGHGFSAKLFGEDTLGMRWRKHGGSDCKEGTYAGWLRWAEVNCRQDVPMEPMKIPAFEPTMRGQLMH</sequence>
<proteinExistence type="predicted"/>
<accession>A0A9P4R3K8</accession>
<protein>
    <recommendedName>
        <fullName evidence="3">Capsule polysaccharide biosynthesis protein</fullName>
    </recommendedName>
</protein>
<name>A0A9P4R3K8_9PLEO</name>
<evidence type="ECO:0000313" key="2">
    <source>
        <dbReference type="Proteomes" id="UP000799444"/>
    </source>
</evidence>
<dbReference type="Gene3D" id="3.90.550.20">
    <property type="match status" value="1"/>
</dbReference>
<dbReference type="InterPro" id="IPR008441">
    <property type="entry name" value="AfumC-like_glycosyl_Trfase"/>
</dbReference>
<dbReference type="GO" id="GO:0016757">
    <property type="term" value="F:glycosyltransferase activity"/>
    <property type="evidence" value="ECO:0007669"/>
    <property type="project" value="InterPro"/>
</dbReference>
<organism evidence="1 2">
    <name type="scientific">Polyplosphaeria fusca</name>
    <dbReference type="NCBI Taxonomy" id="682080"/>
    <lineage>
        <taxon>Eukaryota</taxon>
        <taxon>Fungi</taxon>
        <taxon>Dikarya</taxon>
        <taxon>Ascomycota</taxon>
        <taxon>Pezizomycotina</taxon>
        <taxon>Dothideomycetes</taxon>
        <taxon>Pleosporomycetidae</taxon>
        <taxon>Pleosporales</taxon>
        <taxon>Tetraplosphaeriaceae</taxon>
        <taxon>Polyplosphaeria</taxon>
    </lineage>
</organism>
<evidence type="ECO:0000313" key="1">
    <source>
        <dbReference type="EMBL" id="KAF2736286.1"/>
    </source>
</evidence>
<dbReference type="AlphaFoldDB" id="A0A9P4R3K8"/>
<dbReference type="Pfam" id="PF05704">
    <property type="entry name" value="Caps_synth"/>
    <property type="match status" value="1"/>
</dbReference>
<gene>
    <name evidence="1" type="ORF">EJ04DRAFT_511125</name>
</gene>
<evidence type="ECO:0008006" key="3">
    <source>
        <dbReference type="Google" id="ProtNLM"/>
    </source>
</evidence>
<dbReference type="SUPFAM" id="SSF53448">
    <property type="entry name" value="Nucleotide-diphospho-sugar transferases"/>
    <property type="match status" value="1"/>
</dbReference>
<dbReference type="EMBL" id="ML996126">
    <property type="protein sequence ID" value="KAF2736286.1"/>
    <property type="molecule type" value="Genomic_DNA"/>
</dbReference>
<keyword evidence="2" id="KW-1185">Reference proteome</keyword>
<dbReference type="InterPro" id="IPR029044">
    <property type="entry name" value="Nucleotide-diphossugar_trans"/>
</dbReference>
<comment type="caution">
    <text evidence="1">The sequence shown here is derived from an EMBL/GenBank/DDBJ whole genome shotgun (WGS) entry which is preliminary data.</text>
</comment>
<dbReference type="OrthoDB" id="409543at2759"/>
<reference evidence="1" key="1">
    <citation type="journal article" date="2020" name="Stud. Mycol.">
        <title>101 Dothideomycetes genomes: a test case for predicting lifestyles and emergence of pathogens.</title>
        <authorList>
            <person name="Haridas S."/>
            <person name="Albert R."/>
            <person name="Binder M."/>
            <person name="Bloem J."/>
            <person name="Labutti K."/>
            <person name="Salamov A."/>
            <person name="Andreopoulos B."/>
            <person name="Baker S."/>
            <person name="Barry K."/>
            <person name="Bills G."/>
            <person name="Bluhm B."/>
            <person name="Cannon C."/>
            <person name="Castanera R."/>
            <person name="Culley D."/>
            <person name="Daum C."/>
            <person name="Ezra D."/>
            <person name="Gonzalez J."/>
            <person name="Henrissat B."/>
            <person name="Kuo A."/>
            <person name="Liang C."/>
            <person name="Lipzen A."/>
            <person name="Lutzoni F."/>
            <person name="Magnuson J."/>
            <person name="Mondo S."/>
            <person name="Nolan M."/>
            <person name="Ohm R."/>
            <person name="Pangilinan J."/>
            <person name="Park H.-J."/>
            <person name="Ramirez L."/>
            <person name="Alfaro M."/>
            <person name="Sun H."/>
            <person name="Tritt A."/>
            <person name="Yoshinaga Y."/>
            <person name="Zwiers L.-H."/>
            <person name="Turgeon B."/>
            <person name="Goodwin S."/>
            <person name="Spatafora J."/>
            <person name="Crous P."/>
            <person name="Grigoriev I."/>
        </authorList>
    </citation>
    <scope>NUCLEOTIDE SEQUENCE</scope>
    <source>
        <strain evidence="1">CBS 125425</strain>
    </source>
</reference>